<dbReference type="InterPro" id="IPR012349">
    <property type="entry name" value="Split_barrel_FMN-bd"/>
</dbReference>
<dbReference type="Proteomes" id="UP001152300">
    <property type="component" value="Unassembled WGS sequence"/>
</dbReference>
<name>A0A9X0AXA7_9HELO</name>
<dbReference type="AlphaFoldDB" id="A0A9X0AXA7"/>
<accession>A0A9X0AXA7</accession>
<evidence type="ECO:0000313" key="2">
    <source>
        <dbReference type="Proteomes" id="UP001152300"/>
    </source>
</evidence>
<sequence length="263" mass="29684">MTESLSNPAPAWSNEYDADLTKQIINDQHILHVSFLTKDSEYPPVCYLVGKIIKYKNNPEALYVHGHVQEPVLGRLKGVEKGDPDIQVSVAASTIHSHYLGFSGFATGFAFANTVLNGTASLMKVSDDNHAEREWVMKYIVNSQIPDRWNHLRPIGKDIDYVSIIKITPNAQKSHTHSVPAVLGLEVQNDVEDKKLCEEHWEGAIPVWEKLGQPISGKNNLPEGRERVAPKYITDFIESENAKNEYFARQIASSDYPYDYPRH</sequence>
<gene>
    <name evidence="1" type="ORF">OCU04_000525</name>
</gene>
<keyword evidence="2" id="KW-1185">Reference proteome</keyword>
<dbReference type="Gene3D" id="2.30.110.10">
    <property type="entry name" value="Electron Transport, Fmn-binding Protein, Chain A"/>
    <property type="match status" value="1"/>
</dbReference>
<protein>
    <recommendedName>
        <fullName evidence="3">Flavin-nucleotide-binding protein</fullName>
    </recommendedName>
</protein>
<comment type="caution">
    <text evidence="1">The sequence shown here is derived from an EMBL/GenBank/DDBJ whole genome shotgun (WGS) entry which is preliminary data.</text>
</comment>
<reference evidence="1" key="1">
    <citation type="submission" date="2022-11" db="EMBL/GenBank/DDBJ databases">
        <title>Genome Resource of Sclerotinia nivalis Strain SnTB1, a Plant Pathogen Isolated from American Ginseng.</title>
        <authorList>
            <person name="Fan S."/>
        </authorList>
    </citation>
    <scope>NUCLEOTIDE SEQUENCE</scope>
    <source>
        <strain evidence="1">SnTB1</strain>
    </source>
</reference>
<dbReference type="EMBL" id="JAPEIS010000001">
    <property type="protein sequence ID" value="KAJ8070133.1"/>
    <property type="molecule type" value="Genomic_DNA"/>
</dbReference>
<evidence type="ECO:0008006" key="3">
    <source>
        <dbReference type="Google" id="ProtNLM"/>
    </source>
</evidence>
<dbReference type="OrthoDB" id="444432at2759"/>
<dbReference type="SUPFAM" id="SSF50475">
    <property type="entry name" value="FMN-binding split barrel"/>
    <property type="match status" value="1"/>
</dbReference>
<proteinExistence type="predicted"/>
<dbReference type="PANTHER" id="PTHR34071">
    <property type="entry name" value="5-NITROIMIDAZOLE ANTIBIOTICS RESISTANCE PROTEIN, NIMA-FAMILY-RELATED PROTEIN-RELATED"/>
    <property type="match status" value="1"/>
</dbReference>
<evidence type="ECO:0000313" key="1">
    <source>
        <dbReference type="EMBL" id="KAJ8070133.1"/>
    </source>
</evidence>
<organism evidence="1 2">
    <name type="scientific">Sclerotinia nivalis</name>
    <dbReference type="NCBI Taxonomy" id="352851"/>
    <lineage>
        <taxon>Eukaryota</taxon>
        <taxon>Fungi</taxon>
        <taxon>Dikarya</taxon>
        <taxon>Ascomycota</taxon>
        <taxon>Pezizomycotina</taxon>
        <taxon>Leotiomycetes</taxon>
        <taxon>Helotiales</taxon>
        <taxon>Sclerotiniaceae</taxon>
        <taxon>Sclerotinia</taxon>
    </lineage>
</organism>
<dbReference type="PANTHER" id="PTHR34071:SF2">
    <property type="entry name" value="FLAVIN-NUCLEOTIDE-BINDING PROTEIN"/>
    <property type="match status" value="1"/>
</dbReference>